<evidence type="ECO:0000313" key="2">
    <source>
        <dbReference type="EMBL" id="BAY81501.1"/>
    </source>
</evidence>
<dbReference type="AlphaFoldDB" id="A0A1Z4LJU8"/>
<accession>A0A1Z4LJU8</accession>
<organism evidence="2 3">
    <name type="scientific">Calothrix parasitica NIES-267</name>
    <dbReference type="NCBI Taxonomy" id="1973488"/>
    <lineage>
        <taxon>Bacteria</taxon>
        <taxon>Bacillati</taxon>
        <taxon>Cyanobacteriota</taxon>
        <taxon>Cyanophyceae</taxon>
        <taxon>Nostocales</taxon>
        <taxon>Calotrichaceae</taxon>
        <taxon>Calothrix</taxon>
    </lineage>
</organism>
<reference evidence="2 3" key="1">
    <citation type="submission" date="2017-06" db="EMBL/GenBank/DDBJ databases">
        <title>Genome sequencing of cyanobaciteial culture collection at National Institute for Environmental Studies (NIES).</title>
        <authorList>
            <person name="Hirose Y."/>
            <person name="Shimura Y."/>
            <person name="Fujisawa T."/>
            <person name="Nakamura Y."/>
            <person name="Kawachi M."/>
        </authorList>
    </citation>
    <scope>NUCLEOTIDE SEQUENCE [LARGE SCALE GENOMIC DNA]</scope>
    <source>
        <strain evidence="2 3">NIES-267</strain>
    </source>
</reference>
<name>A0A1Z4LJU8_9CYAN</name>
<gene>
    <name evidence="2" type="ORF">NIES267_09780</name>
</gene>
<dbReference type="EMBL" id="AP018227">
    <property type="protein sequence ID" value="BAY81501.1"/>
    <property type="molecule type" value="Genomic_DNA"/>
</dbReference>
<keyword evidence="1" id="KW-0732">Signal</keyword>
<feature type="chain" id="PRO_5012328624" evidence="1">
    <location>
        <begin position="44"/>
        <end position="146"/>
    </location>
</feature>
<dbReference type="Proteomes" id="UP000218418">
    <property type="component" value="Chromosome"/>
</dbReference>
<evidence type="ECO:0000313" key="3">
    <source>
        <dbReference type="Proteomes" id="UP000218418"/>
    </source>
</evidence>
<proteinExistence type="predicted"/>
<feature type="signal peptide" evidence="1">
    <location>
        <begin position="1"/>
        <end position="43"/>
    </location>
</feature>
<sequence>MLSNLSSSHVYGKANKPVSFTRVALSVAMTVASALSFSNTASAQTYNLEKIGVNKQEILRLAKVNTNKLPTQDSACFNSNGLKNKPKTLLAELILDSRPSYDSKCGDYYTTYKNGHHFDCIRCVYSTEPYCWHRYDLDRKVNEKNK</sequence>
<evidence type="ECO:0000256" key="1">
    <source>
        <dbReference type="SAM" id="SignalP"/>
    </source>
</evidence>
<protein>
    <submittedName>
        <fullName evidence="2">Uncharacterized protein</fullName>
    </submittedName>
</protein>
<keyword evidence="3" id="KW-1185">Reference proteome</keyword>